<feature type="compositionally biased region" description="Basic and acidic residues" evidence="1">
    <location>
        <begin position="122"/>
        <end position="148"/>
    </location>
</feature>
<gene>
    <name evidence="2" type="ORF">Plil01_001671500</name>
</gene>
<keyword evidence="3" id="KW-1185">Reference proteome</keyword>
<feature type="region of interest" description="Disordered" evidence="1">
    <location>
        <begin position="30"/>
        <end position="55"/>
    </location>
</feature>
<accession>A0A9W6XMT7</accession>
<organism evidence="2 3">
    <name type="scientific">Phytophthora lilii</name>
    <dbReference type="NCBI Taxonomy" id="2077276"/>
    <lineage>
        <taxon>Eukaryota</taxon>
        <taxon>Sar</taxon>
        <taxon>Stramenopiles</taxon>
        <taxon>Oomycota</taxon>
        <taxon>Peronosporomycetes</taxon>
        <taxon>Peronosporales</taxon>
        <taxon>Peronosporaceae</taxon>
        <taxon>Phytophthora</taxon>
    </lineage>
</organism>
<feature type="region of interest" description="Disordered" evidence="1">
    <location>
        <begin position="102"/>
        <end position="148"/>
    </location>
</feature>
<proteinExistence type="predicted"/>
<evidence type="ECO:0000256" key="1">
    <source>
        <dbReference type="SAM" id="MobiDB-lite"/>
    </source>
</evidence>
<protein>
    <submittedName>
        <fullName evidence="2">Unnamed protein product</fullName>
    </submittedName>
</protein>
<evidence type="ECO:0000313" key="2">
    <source>
        <dbReference type="EMBL" id="GMF41733.1"/>
    </source>
</evidence>
<name>A0A9W6XMT7_9STRA</name>
<evidence type="ECO:0000313" key="3">
    <source>
        <dbReference type="Proteomes" id="UP001165083"/>
    </source>
</evidence>
<reference evidence="2" key="1">
    <citation type="submission" date="2023-04" db="EMBL/GenBank/DDBJ databases">
        <title>Phytophthora lilii NBRC 32176.</title>
        <authorList>
            <person name="Ichikawa N."/>
            <person name="Sato H."/>
            <person name="Tonouchi N."/>
        </authorList>
    </citation>
    <scope>NUCLEOTIDE SEQUENCE</scope>
    <source>
        <strain evidence="2">NBRC 32176</strain>
    </source>
</reference>
<dbReference type="AlphaFoldDB" id="A0A9W6XMT7"/>
<dbReference type="Proteomes" id="UP001165083">
    <property type="component" value="Unassembled WGS sequence"/>
</dbReference>
<dbReference type="EMBL" id="BSXW01002293">
    <property type="protein sequence ID" value="GMF41733.1"/>
    <property type="molecule type" value="Genomic_DNA"/>
</dbReference>
<sequence length="148" mass="16116">MKRAPDFSANSDTASVSDDWCSEAASVLESYSDDTRDEMRDLSLPPTQRQSSNQFEARVIPIDTISRGSPVKSMSCQLEAQYQRIDGGIIAISGEDQESWAPACGGGAGFGFPAGKSGRPTTSKEQRLHASSETETTRRTQQHEGDRR</sequence>
<feature type="compositionally biased region" description="Polar residues" evidence="1">
    <location>
        <begin position="45"/>
        <end position="55"/>
    </location>
</feature>
<comment type="caution">
    <text evidence="2">The sequence shown here is derived from an EMBL/GenBank/DDBJ whole genome shotgun (WGS) entry which is preliminary data.</text>
</comment>